<organism evidence="2 3">
    <name type="scientific">Microcella daejeonensis</name>
    <dbReference type="NCBI Taxonomy" id="2994971"/>
    <lineage>
        <taxon>Bacteria</taxon>
        <taxon>Bacillati</taxon>
        <taxon>Actinomycetota</taxon>
        <taxon>Actinomycetes</taxon>
        <taxon>Micrococcales</taxon>
        <taxon>Microbacteriaceae</taxon>
        <taxon>Microcella</taxon>
    </lineage>
</organism>
<sequence length="82" mass="9111">MTEPRRRERLRPLELVTFAALVAVAVGAITLMATRDPILSLIFFGATFVIDLVVIAMLMLAVTPNKQMDGEIRPDAENHPHQ</sequence>
<feature type="transmembrane region" description="Helical" evidence="1">
    <location>
        <begin position="38"/>
        <end position="63"/>
    </location>
</feature>
<proteinExistence type="predicted"/>
<dbReference type="KEGG" id="mdb:OVN18_04630"/>
<dbReference type="EMBL" id="CP113089">
    <property type="protein sequence ID" value="WAB82298.1"/>
    <property type="molecule type" value="Genomic_DNA"/>
</dbReference>
<evidence type="ECO:0000313" key="3">
    <source>
        <dbReference type="Proteomes" id="UP001164706"/>
    </source>
</evidence>
<feature type="transmembrane region" description="Helical" evidence="1">
    <location>
        <begin position="12"/>
        <end position="32"/>
    </location>
</feature>
<protein>
    <submittedName>
        <fullName evidence="2">Uncharacterized protein</fullName>
    </submittedName>
</protein>
<evidence type="ECO:0000256" key="1">
    <source>
        <dbReference type="SAM" id="Phobius"/>
    </source>
</evidence>
<dbReference type="AlphaFoldDB" id="A0A9E8S9F3"/>
<dbReference type="Proteomes" id="UP001164706">
    <property type="component" value="Chromosome"/>
</dbReference>
<gene>
    <name evidence="2" type="ORF">OVN18_04630</name>
</gene>
<keyword evidence="1" id="KW-0472">Membrane</keyword>
<keyword evidence="3" id="KW-1185">Reference proteome</keyword>
<keyword evidence="1" id="KW-0812">Transmembrane</keyword>
<reference evidence="2" key="1">
    <citation type="submission" date="2022-11" db="EMBL/GenBank/DDBJ databases">
        <title>Description of Microcella daejonensis nov. sp, isolated from riverside soil.</title>
        <authorList>
            <person name="Molina K.M."/>
            <person name="Kim S.B."/>
        </authorList>
    </citation>
    <scope>NUCLEOTIDE SEQUENCE</scope>
    <source>
        <strain evidence="2">MMS21-STM12</strain>
    </source>
</reference>
<evidence type="ECO:0000313" key="2">
    <source>
        <dbReference type="EMBL" id="WAB82298.1"/>
    </source>
</evidence>
<keyword evidence="1" id="KW-1133">Transmembrane helix</keyword>
<name>A0A9E8S9F3_9MICO</name>
<accession>A0A9E8S9F3</accession>
<dbReference type="RefSeq" id="WP_168916691.1">
    <property type="nucleotide sequence ID" value="NZ_CP113089.1"/>
</dbReference>